<evidence type="ECO:0000313" key="2">
    <source>
        <dbReference type="Proteomes" id="UP000325440"/>
    </source>
</evidence>
<dbReference type="Proteomes" id="UP000325440">
    <property type="component" value="Unassembled WGS sequence"/>
</dbReference>
<dbReference type="EMBL" id="CABPRJ010001920">
    <property type="protein sequence ID" value="VVC41503.1"/>
    <property type="molecule type" value="Genomic_DNA"/>
</dbReference>
<accession>A0A5E4N9M2</accession>
<sequence>MYQPYTTNDFIEVLKKQCLIGKSLFLDNLTLSDLHQQISNYASAERSFSTMRRVKTYLRSIMKSSRLSSLTLLSIDFENSDKLLKDPTVVLEVFASTKNRRIQFQI</sequence>
<dbReference type="AlphaFoldDB" id="A0A5E4N9M2"/>
<organism evidence="1 2">
    <name type="scientific">Cinara cedri</name>
    <dbReference type="NCBI Taxonomy" id="506608"/>
    <lineage>
        <taxon>Eukaryota</taxon>
        <taxon>Metazoa</taxon>
        <taxon>Ecdysozoa</taxon>
        <taxon>Arthropoda</taxon>
        <taxon>Hexapoda</taxon>
        <taxon>Insecta</taxon>
        <taxon>Pterygota</taxon>
        <taxon>Neoptera</taxon>
        <taxon>Paraneoptera</taxon>
        <taxon>Hemiptera</taxon>
        <taxon>Sternorrhyncha</taxon>
        <taxon>Aphidomorpha</taxon>
        <taxon>Aphidoidea</taxon>
        <taxon>Aphididae</taxon>
        <taxon>Lachninae</taxon>
        <taxon>Cinara</taxon>
    </lineage>
</organism>
<evidence type="ECO:0008006" key="3">
    <source>
        <dbReference type="Google" id="ProtNLM"/>
    </source>
</evidence>
<keyword evidence="2" id="KW-1185">Reference proteome</keyword>
<protein>
    <recommendedName>
        <fullName evidence="3">HAT, C-terminal dimerisation domain</fullName>
    </recommendedName>
</protein>
<reference evidence="1 2" key="1">
    <citation type="submission" date="2019-08" db="EMBL/GenBank/DDBJ databases">
        <authorList>
            <person name="Alioto T."/>
            <person name="Alioto T."/>
            <person name="Gomez Garrido J."/>
        </authorList>
    </citation>
    <scope>NUCLEOTIDE SEQUENCE [LARGE SCALE GENOMIC DNA]</scope>
</reference>
<dbReference type="OrthoDB" id="7203715at2759"/>
<gene>
    <name evidence="1" type="ORF">CINCED_3A000920</name>
</gene>
<evidence type="ECO:0000313" key="1">
    <source>
        <dbReference type="EMBL" id="VVC41503.1"/>
    </source>
</evidence>
<name>A0A5E4N9M2_9HEMI</name>
<proteinExistence type="predicted"/>